<evidence type="ECO:0000313" key="2">
    <source>
        <dbReference type="Proteomes" id="UP001148662"/>
    </source>
</evidence>
<accession>A0ACC1TBC1</accession>
<organism evidence="1 2">
    <name type="scientific">Phlebia brevispora</name>
    <dbReference type="NCBI Taxonomy" id="194682"/>
    <lineage>
        <taxon>Eukaryota</taxon>
        <taxon>Fungi</taxon>
        <taxon>Dikarya</taxon>
        <taxon>Basidiomycota</taxon>
        <taxon>Agaricomycotina</taxon>
        <taxon>Agaricomycetes</taxon>
        <taxon>Polyporales</taxon>
        <taxon>Meruliaceae</taxon>
        <taxon>Phlebia</taxon>
    </lineage>
</organism>
<dbReference type="Proteomes" id="UP001148662">
    <property type="component" value="Unassembled WGS sequence"/>
</dbReference>
<protein>
    <submittedName>
        <fullName evidence="1">Uncharacterized protein</fullName>
    </submittedName>
</protein>
<sequence>MARSGTPSASEDENNQPQEPIANKKQPAHPRNEVDSQDILPESTRRLRKASWKQQEIDEEEHNKYERQLLSELKRVRKLPSKPKDKNRYHFDDEDNEEHEVESEDEDEEVYVPLVCFLYGSEVMQKHD</sequence>
<proteinExistence type="predicted"/>
<reference evidence="1" key="1">
    <citation type="submission" date="2022-07" db="EMBL/GenBank/DDBJ databases">
        <title>Genome Sequence of Phlebia brevispora.</title>
        <authorList>
            <person name="Buettner E."/>
        </authorList>
    </citation>
    <scope>NUCLEOTIDE SEQUENCE</scope>
    <source>
        <strain evidence="1">MPL23</strain>
    </source>
</reference>
<name>A0ACC1TBC1_9APHY</name>
<gene>
    <name evidence="1" type="ORF">NM688_g1499</name>
</gene>
<evidence type="ECO:0000313" key="1">
    <source>
        <dbReference type="EMBL" id="KAJ3557396.1"/>
    </source>
</evidence>
<comment type="caution">
    <text evidence="1">The sequence shown here is derived from an EMBL/GenBank/DDBJ whole genome shotgun (WGS) entry which is preliminary data.</text>
</comment>
<keyword evidence="2" id="KW-1185">Reference proteome</keyword>
<dbReference type="EMBL" id="JANHOG010000161">
    <property type="protein sequence ID" value="KAJ3557396.1"/>
    <property type="molecule type" value="Genomic_DNA"/>
</dbReference>